<dbReference type="VEuPathDB" id="FungiDB:PV06_04974"/>
<dbReference type="GO" id="GO:1990140">
    <property type="term" value="C:molybdopterin synthase complex"/>
    <property type="evidence" value="ECO:0007669"/>
    <property type="project" value="UniProtKB-UniRule"/>
</dbReference>
<dbReference type="GO" id="GO:1990133">
    <property type="term" value="C:molybdopterin adenylyltransferase complex"/>
    <property type="evidence" value="ECO:0007669"/>
    <property type="project" value="TreeGrafter"/>
</dbReference>
<dbReference type="Pfam" id="PF02597">
    <property type="entry name" value="ThiS"/>
    <property type="match status" value="1"/>
</dbReference>
<sequence length="131" mass="14035">MESEKQSEKQGRVGEFTLLLFASASTYTGGLETLKLPAPTTIRELFRTLEKSYPGILKKVLSSSAVTVNLDYVDLDLDNVDADIDLDHDVLKEDQDGTVAGNNKGQGQAQGLNLVINQGDEVGIIPPVSSG</sequence>
<keyword evidence="2 5" id="KW-0597">Phosphoprotein</keyword>
<dbReference type="GO" id="GO:0030366">
    <property type="term" value="F:molybdopterin synthase activity"/>
    <property type="evidence" value="ECO:0007669"/>
    <property type="project" value="UniProtKB-UniRule"/>
</dbReference>
<keyword evidence="4 5" id="KW-0501">Molybdenum cofactor biosynthesis</keyword>
<dbReference type="AlphaFoldDB" id="A0A0D2AVV1"/>
<protein>
    <recommendedName>
        <fullName evidence="5">Molybdopterin synthase sulfur carrier subunit</fullName>
    </recommendedName>
    <alternativeName>
        <fullName evidence="5">Common component for nitrate reductase and xanthine dehydrogenase protein G</fullName>
    </alternativeName>
    <alternativeName>
        <fullName evidence="5">Molybdenum cofactor synthesis protein 2 small subunit</fullName>
    </alternativeName>
    <alternativeName>
        <fullName evidence="5">Molybdenum cofactor synthesis protein 2A</fullName>
    </alternativeName>
    <alternativeName>
        <fullName evidence="5">Sulfur carrier protein MOCS2A</fullName>
        <shortName evidence="5">MOCS2A</shortName>
    </alternativeName>
</protein>
<organism evidence="6 7">
    <name type="scientific">Exophiala oligosperma</name>
    <dbReference type="NCBI Taxonomy" id="215243"/>
    <lineage>
        <taxon>Eukaryota</taxon>
        <taxon>Fungi</taxon>
        <taxon>Dikarya</taxon>
        <taxon>Ascomycota</taxon>
        <taxon>Pezizomycotina</taxon>
        <taxon>Eurotiomycetes</taxon>
        <taxon>Chaetothyriomycetidae</taxon>
        <taxon>Chaetothyriales</taxon>
        <taxon>Herpotrichiellaceae</taxon>
        <taxon>Exophiala</taxon>
    </lineage>
</organism>
<reference evidence="6 7" key="1">
    <citation type="submission" date="2015-01" db="EMBL/GenBank/DDBJ databases">
        <title>The Genome Sequence of Exophiala oligosperma CBS72588.</title>
        <authorList>
            <consortium name="The Broad Institute Genomics Platform"/>
            <person name="Cuomo C."/>
            <person name="de Hoog S."/>
            <person name="Gorbushina A."/>
            <person name="Stielow B."/>
            <person name="Teixiera M."/>
            <person name="Abouelleil A."/>
            <person name="Chapman S.B."/>
            <person name="Priest M."/>
            <person name="Young S.K."/>
            <person name="Wortman J."/>
            <person name="Nusbaum C."/>
            <person name="Birren B."/>
        </authorList>
    </citation>
    <scope>NUCLEOTIDE SEQUENCE [LARGE SCALE GENOMIC DNA]</scope>
    <source>
        <strain evidence="6 7">CBS 72588</strain>
    </source>
</reference>
<dbReference type="HAMAP" id="MF_03051">
    <property type="entry name" value="MOCS2A"/>
    <property type="match status" value="1"/>
</dbReference>
<dbReference type="HOGENOM" id="CLU_114601_6_0_1"/>
<evidence type="ECO:0000256" key="4">
    <source>
        <dbReference type="ARBA" id="ARBA00023150"/>
    </source>
</evidence>
<evidence type="ECO:0000313" key="6">
    <source>
        <dbReference type="EMBL" id="KIW43926.1"/>
    </source>
</evidence>
<dbReference type="PANTHER" id="PTHR33359">
    <property type="entry name" value="MOLYBDOPTERIN SYNTHASE SULFUR CARRIER SUBUNIT"/>
    <property type="match status" value="1"/>
</dbReference>
<evidence type="ECO:0000313" key="7">
    <source>
        <dbReference type="Proteomes" id="UP000053342"/>
    </source>
</evidence>
<accession>A0A0D2AVV1</accession>
<comment type="PTM">
    <text evidence="5">C-terminal thiocarboxylation occurs in 2 steps, it is first acyl-adenylated (-COAMP) via the hesA/moeB/thiF part of UBA4, then thiocarboxylated (-COSH) via the rhodanese domain of UBA4.</text>
</comment>
<dbReference type="UniPathway" id="UPA00344"/>
<dbReference type="CDD" id="cd00754">
    <property type="entry name" value="Ubl_MoaD"/>
    <property type="match status" value="1"/>
</dbReference>
<feature type="modified residue" description="Glycyl adenylate; alternate" evidence="5">
    <location>
        <position position="131"/>
    </location>
</feature>
<evidence type="ECO:0000256" key="3">
    <source>
        <dbReference type="ARBA" id="ARBA00022741"/>
    </source>
</evidence>
<keyword evidence="3 5" id="KW-0547">Nucleotide-binding</keyword>
<keyword evidence="7" id="KW-1185">Reference proteome</keyword>
<feature type="modified residue" description="1-thioglycine; alternate" evidence="5">
    <location>
        <position position="131"/>
    </location>
</feature>
<gene>
    <name evidence="5" type="primary">cnxG</name>
    <name evidence="6" type="ORF">PV06_04974</name>
</gene>
<evidence type="ECO:0000256" key="5">
    <source>
        <dbReference type="HAMAP-Rule" id="MF_03051"/>
    </source>
</evidence>
<dbReference type="STRING" id="215243.A0A0D2AVV1"/>
<dbReference type="OrthoDB" id="5595860at2759"/>
<dbReference type="InterPro" id="IPR012675">
    <property type="entry name" value="Beta-grasp_dom_sf"/>
</dbReference>
<dbReference type="EMBL" id="KN847335">
    <property type="protein sequence ID" value="KIW43926.1"/>
    <property type="molecule type" value="Genomic_DNA"/>
</dbReference>
<name>A0A0D2AVV1_9EURO</name>
<dbReference type="InterPro" id="IPR016155">
    <property type="entry name" value="Mopterin_synth/thiamin_S_b"/>
</dbReference>
<evidence type="ECO:0000256" key="1">
    <source>
        <dbReference type="ARBA" id="ARBA00022490"/>
    </source>
</evidence>
<dbReference type="Gene3D" id="3.10.20.30">
    <property type="match status" value="1"/>
</dbReference>
<comment type="similarity">
    <text evidence="5">Belongs to the MoaD family. MOCS2A subfamily.</text>
</comment>
<dbReference type="SUPFAM" id="SSF54285">
    <property type="entry name" value="MoaD/ThiS"/>
    <property type="match status" value="1"/>
</dbReference>
<dbReference type="RefSeq" id="XP_016264142.1">
    <property type="nucleotide sequence ID" value="XM_016405936.1"/>
</dbReference>
<comment type="subcellular location">
    <subcellularLocation>
        <location evidence="5">Cytoplasm</location>
    </subcellularLocation>
</comment>
<dbReference type="GeneID" id="27357048"/>
<keyword evidence="1 5" id="KW-0963">Cytoplasm</keyword>
<comment type="function">
    <text evidence="5">Acts as a sulfur carrier required for molybdopterin biosynthesis. Component of the molybdopterin synthase complex that catalyzes the conversion of precursor Z into molybdopterin by mediating the incorporation of 2 sulfur atoms into precursor Z to generate a dithiolene group. In the complex, serves as sulfur donor by being thiocarboxylated (-COSH) at its C-terminus by UBA4. After interaction with MOCS2B, the sulfur is then transferred to precursor Z to form molybdopterin.</text>
</comment>
<proteinExistence type="inferred from homology"/>
<dbReference type="Proteomes" id="UP000053342">
    <property type="component" value="Unassembled WGS sequence"/>
</dbReference>
<dbReference type="GO" id="GO:0000166">
    <property type="term" value="F:nucleotide binding"/>
    <property type="evidence" value="ECO:0007669"/>
    <property type="project" value="UniProtKB-KW"/>
</dbReference>
<dbReference type="InterPro" id="IPR003749">
    <property type="entry name" value="ThiS/MoaD-like"/>
</dbReference>
<comment type="subunit">
    <text evidence="5">Heterotetramer; composed of 2 small (MOCS2A) and 2 large (MOCS2B) subunits.</text>
</comment>
<dbReference type="PANTHER" id="PTHR33359:SF1">
    <property type="entry name" value="MOLYBDOPTERIN SYNTHASE SULFUR CARRIER SUBUNIT"/>
    <property type="match status" value="1"/>
</dbReference>
<dbReference type="GO" id="GO:0006777">
    <property type="term" value="P:Mo-molybdopterin cofactor biosynthetic process"/>
    <property type="evidence" value="ECO:0007669"/>
    <property type="project" value="UniProtKB-UniRule"/>
</dbReference>
<comment type="pathway">
    <text evidence="5">Cofactor biosynthesis; molybdopterin biosynthesis.</text>
</comment>
<dbReference type="InterPro" id="IPR044672">
    <property type="entry name" value="MOCS2A"/>
</dbReference>
<dbReference type="InterPro" id="IPR028887">
    <property type="entry name" value="MOCS2A_euk"/>
</dbReference>
<evidence type="ECO:0000256" key="2">
    <source>
        <dbReference type="ARBA" id="ARBA00022553"/>
    </source>
</evidence>